<dbReference type="RefSeq" id="WP_142765645.1">
    <property type="nucleotide sequence ID" value="NZ_CP041356.1"/>
</dbReference>
<dbReference type="Proteomes" id="UP000315128">
    <property type="component" value="Chromosome"/>
</dbReference>
<dbReference type="InterPro" id="IPR000868">
    <property type="entry name" value="Isochorismatase-like_dom"/>
</dbReference>
<dbReference type="OrthoDB" id="9785724at2"/>
<dbReference type="SUPFAM" id="SSF52499">
    <property type="entry name" value="Isochorismatase-like hydrolases"/>
    <property type="match status" value="1"/>
</dbReference>
<evidence type="ECO:0000313" key="4">
    <source>
        <dbReference type="EMBL" id="QDK69984.1"/>
    </source>
</evidence>
<evidence type="ECO:0000256" key="2">
    <source>
        <dbReference type="ARBA" id="ARBA00022801"/>
    </source>
</evidence>
<keyword evidence="5" id="KW-1185">Reference proteome</keyword>
<dbReference type="CDD" id="cd01014">
    <property type="entry name" value="nicotinamidase_related"/>
    <property type="match status" value="1"/>
</dbReference>
<gene>
    <name evidence="4" type="ORF">FLP15_00850</name>
</gene>
<dbReference type="InterPro" id="IPR036380">
    <property type="entry name" value="Isochorismatase-like_sf"/>
</dbReference>
<organism evidence="4 5">
    <name type="scientific">Lactococcus protaetiae</name>
    <dbReference type="NCBI Taxonomy" id="2592653"/>
    <lineage>
        <taxon>Bacteria</taxon>
        <taxon>Bacillati</taxon>
        <taxon>Bacillota</taxon>
        <taxon>Bacilli</taxon>
        <taxon>Lactobacillales</taxon>
        <taxon>Streptococcaceae</taxon>
        <taxon>Lactococcus</taxon>
    </lineage>
</organism>
<protein>
    <submittedName>
        <fullName evidence="4">Cysteine hydrolase</fullName>
    </submittedName>
</protein>
<sequence>MVQDILFVIDLQNDVCDGIYRREELLAQVNERIALYRRVGRPILFIQHNDPWLEKGSSEWQLVDSLDAREVDLYMDKTHANGFYHTPLQELLTDLQVESIEFCGAQTEFCVNSTLVFAHGLGYRNFMQHGATSTFDHQQMTAQTTIDFYEQHLWEHRFLEFMD</sequence>
<dbReference type="GO" id="GO:0016787">
    <property type="term" value="F:hydrolase activity"/>
    <property type="evidence" value="ECO:0007669"/>
    <property type="project" value="UniProtKB-KW"/>
</dbReference>
<name>A0A514Z5V7_9LACT</name>
<dbReference type="PANTHER" id="PTHR43540:SF14">
    <property type="entry name" value="ISOCHORISMATASE"/>
    <property type="match status" value="1"/>
</dbReference>
<comment type="similarity">
    <text evidence="1">Belongs to the isochorismatase family.</text>
</comment>
<keyword evidence="2 4" id="KW-0378">Hydrolase</keyword>
<dbReference type="AlphaFoldDB" id="A0A514Z5V7"/>
<evidence type="ECO:0000313" key="5">
    <source>
        <dbReference type="Proteomes" id="UP000315128"/>
    </source>
</evidence>
<dbReference type="InterPro" id="IPR050272">
    <property type="entry name" value="Isochorismatase-like_hydrls"/>
</dbReference>
<evidence type="ECO:0000259" key="3">
    <source>
        <dbReference type="Pfam" id="PF00857"/>
    </source>
</evidence>
<dbReference type="PANTHER" id="PTHR43540">
    <property type="entry name" value="PEROXYUREIDOACRYLATE/UREIDOACRYLATE AMIDOHYDROLASE-RELATED"/>
    <property type="match status" value="1"/>
</dbReference>
<dbReference type="EMBL" id="CP041356">
    <property type="protein sequence ID" value="QDK69984.1"/>
    <property type="molecule type" value="Genomic_DNA"/>
</dbReference>
<dbReference type="KEGG" id="lack:FLP15_00850"/>
<dbReference type="Gene3D" id="3.40.50.850">
    <property type="entry name" value="Isochorismatase-like"/>
    <property type="match status" value="1"/>
</dbReference>
<dbReference type="Pfam" id="PF00857">
    <property type="entry name" value="Isochorismatase"/>
    <property type="match status" value="1"/>
</dbReference>
<proteinExistence type="inferred from homology"/>
<accession>A0A514Z5V7</accession>
<reference evidence="4 5" key="1">
    <citation type="submission" date="2019-07" db="EMBL/GenBank/DDBJ databases">
        <title>Genome sequencing of KACC 19320.</title>
        <authorList>
            <person name="Heo J."/>
            <person name="Kim S.-J."/>
            <person name="Kim J.-S."/>
            <person name="Hong S.-B."/>
            <person name="Kwon S.-W."/>
        </authorList>
    </citation>
    <scope>NUCLEOTIDE SEQUENCE [LARGE SCALE GENOMIC DNA]</scope>
    <source>
        <strain evidence="4 5">KACC 19320</strain>
    </source>
</reference>
<feature type="domain" description="Isochorismatase-like" evidence="3">
    <location>
        <begin position="5"/>
        <end position="140"/>
    </location>
</feature>
<evidence type="ECO:0000256" key="1">
    <source>
        <dbReference type="ARBA" id="ARBA00006336"/>
    </source>
</evidence>